<comment type="caution">
    <text evidence="2">The sequence shown here is derived from an EMBL/GenBank/DDBJ whole genome shotgun (WGS) entry which is preliminary data.</text>
</comment>
<proteinExistence type="predicted"/>
<feature type="compositionally biased region" description="Low complexity" evidence="1">
    <location>
        <begin position="370"/>
        <end position="387"/>
    </location>
</feature>
<reference evidence="2" key="1">
    <citation type="submission" date="2023-03" db="EMBL/GenBank/DDBJ databases">
        <title>Massive genome expansion in bonnet fungi (Mycena s.s.) driven by repeated elements and novel gene families across ecological guilds.</title>
        <authorList>
            <consortium name="Lawrence Berkeley National Laboratory"/>
            <person name="Harder C.B."/>
            <person name="Miyauchi S."/>
            <person name="Viragh M."/>
            <person name="Kuo A."/>
            <person name="Thoen E."/>
            <person name="Andreopoulos B."/>
            <person name="Lu D."/>
            <person name="Skrede I."/>
            <person name="Drula E."/>
            <person name="Henrissat B."/>
            <person name="Morin E."/>
            <person name="Kohler A."/>
            <person name="Barry K."/>
            <person name="LaButti K."/>
            <person name="Morin E."/>
            <person name="Salamov A."/>
            <person name="Lipzen A."/>
            <person name="Mereny Z."/>
            <person name="Hegedus B."/>
            <person name="Baldrian P."/>
            <person name="Stursova M."/>
            <person name="Weitz H."/>
            <person name="Taylor A."/>
            <person name="Grigoriev I.V."/>
            <person name="Nagy L.G."/>
            <person name="Martin F."/>
            <person name="Kauserud H."/>
        </authorList>
    </citation>
    <scope>NUCLEOTIDE SEQUENCE</scope>
    <source>
        <strain evidence="2">CBHHK067</strain>
    </source>
</reference>
<sequence>MPCAEPHGGRLPRPISFLSPHAHALNPPPAQRSAPPAAPPLTSDLTGLTDEAPPVYTAGPDVYQGESTVECGPSRPFQPAPPPLRQQPSGKYREGATASAIAVATAHRCDIPIPSAIERRLVAVPRPPAVRTPAAATADPRPAPAADNACSEFARDFYATTSVPPGGFSDVSGARATADISTAGTCPRALVVAVPAATPVPRRPPRRRPPDAHARPGHPSSALAACSSTPALRVRQVAPPPRPCPAPRPRPVAPPARRAGAGTPPRRRECEHLPRGIPAPARDLPARRRAPRRRAVLAVQRPRDRLVPRVVVAWGACLGRAGGVGGRSGGARYAGTKGRRADGWGMTDAARTAARGEEAGGDVRRRSRTSSHLTLHAPSPAPTSSSFLLHSPPPPGAASKILVAENARRNATRCRRRTERPRRRSPLVARRRRLQAFLPGGFGSRVAALGRLNLKEYLRAEVGAERLGGAREGSVRILSWTPQSILAFHQRRMKLYMYFPHPEKLGGTIIRRTFPEEYSVAAIPG</sequence>
<feature type="compositionally biased region" description="Basic residues" evidence="1">
    <location>
        <begin position="410"/>
        <end position="426"/>
    </location>
</feature>
<evidence type="ECO:0000313" key="2">
    <source>
        <dbReference type="EMBL" id="KAJ7616873.1"/>
    </source>
</evidence>
<feature type="compositionally biased region" description="Pro residues" evidence="1">
    <location>
        <begin position="238"/>
        <end position="254"/>
    </location>
</feature>
<dbReference type="Proteomes" id="UP001221757">
    <property type="component" value="Unassembled WGS sequence"/>
</dbReference>
<keyword evidence="3" id="KW-1185">Reference proteome</keyword>
<feature type="region of interest" description="Disordered" evidence="1">
    <location>
        <begin position="353"/>
        <end position="387"/>
    </location>
</feature>
<feature type="region of interest" description="Disordered" evidence="1">
    <location>
        <begin position="197"/>
        <end position="288"/>
    </location>
</feature>
<evidence type="ECO:0000313" key="3">
    <source>
        <dbReference type="Proteomes" id="UP001221757"/>
    </source>
</evidence>
<feature type="compositionally biased region" description="Pro residues" evidence="1">
    <location>
        <begin position="76"/>
        <end position="85"/>
    </location>
</feature>
<feature type="compositionally biased region" description="Low complexity" evidence="1">
    <location>
        <begin position="255"/>
        <end position="264"/>
    </location>
</feature>
<name>A0AAD7BCA3_MYCRO</name>
<feature type="compositionally biased region" description="Basic and acidic residues" evidence="1">
    <location>
        <begin position="354"/>
        <end position="364"/>
    </location>
</feature>
<feature type="region of interest" description="Disordered" evidence="1">
    <location>
        <begin position="407"/>
        <end position="426"/>
    </location>
</feature>
<organism evidence="2 3">
    <name type="scientific">Mycena rosella</name>
    <name type="common">Pink bonnet</name>
    <name type="synonym">Agaricus rosellus</name>
    <dbReference type="NCBI Taxonomy" id="1033263"/>
    <lineage>
        <taxon>Eukaryota</taxon>
        <taxon>Fungi</taxon>
        <taxon>Dikarya</taxon>
        <taxon>Basidiomycota</taxon>
        <taxon>Agaricomycotina</taxon>
        <taxon>Agaricomycetes</taxon>
        <taxon>Agaricomycetidae</taxon>
        <taxon>Agaricales</taxon>
        <taxon>Marasmiineae</taxon>
        <taxon>Mycenaceae</taxon>
        <taxon>Mycena</taxon>
    </lineage>
</organism>
<protein>
    <submittedName>
        <fullName evidence="2">Uncharacterized protein</fullName>
    </submittedName>
</protein>
<accession>A0AAD7BCA3</accession>
<feature type="non-terminal residue" evidence="2">
    <location>
        <position position="525"/>
    </location>
</feature>
<gene>
    <name evidence="2" type="ORF">B0H17DRAFT_1297676</name>
</gene>
<dbReference type="EMBL" id="JARKIE010000787">
    <property type="protein sequence ID" value="KAJ7616873.1"/>
    <property type="molecule type" value="Genomic_DNA"/>
</dbReference>
<evidence type="ECO:0000256" key="1">
    <source>
        <dbReference type="SAM" id="MobiDB-lite"/>
    </source>
</evidence>
<dbReference type="AlphaFoldDB" id="A0AAD7BCA3"/>
<feature type="region of interest" description="Disordered" evidence="1">
    <location>
        <begin position="1"/>
        <end position="96"/>
    </location>
</feature>